<protein>
    <submittedName>
        <fullName evidence="4">Transmembrane protein, putative</fullName>
    </submittedName>
</protein>
<dbReference type="STRING" id="312017.I7M9H2"/>
<keyword evidence="3" id="KW-0472">Membrane</keyword>
<dbReference type="EMBL" id="GG662556">
    <property type="protein sequence ID" value="EAS01747.2"/>
    <property type="molecule type" value="Genomic_DNA"/>
</dbReference>
<evidence type="ECO:0000256" key="2">
    <source>
        <dbReference type="SAM" id="MobiDB-lite"/>
    </source>
</evidence>
<dbReference type="InterPro" id="IPR006553">
    <property type="entry name" value="Leu-rich_rpt_Cys-con_subtyp"/>
</dbReference>
<feature type="region of interest" description="Disordered" evidence="2">
    <location>
        <begin position="4713"/>
        <end position="4815"/>
    </location>
</feature>
<keyword evidence="3 4" id="KW-0812">Transmembrane</keyword>
<feature type="compositionally biased region" description="Polar residues" evidence="2">
    <location>
        <begin position="256"/>
        <end position="267"/>
    </location>
</feature>
<evidence type="ECO:0000256" key="3">
    <source>
        <dbReference type="SAM" id="Phobius"/>
    </source>
</evidence>
<evidence type="ECO:0000256" key="1">
    <source>
        <dbReference type="SAM" id="Coils"/>
    </source>
</evidence>
<feature type="transmembrane region" description="Helical" evidence="3">
    <location>
        <begin position="4434"/>
        <end position="4452"/>
    </location>
</feature>
<dbReference type="GO" id="GO:0031146">
    <property type="term" value="P:SCF-dependent proteasomal ubiquitin-dependent protein catabolic process"/>
    <property type="evidence" value="ECO:0007669"/>
    <property type="project" value="TreeGrafter"/>
</dbReference>
<dbReference type="PANTHER" id="PTHR13318:SF190">
    <property type="entry name" value="PARTNER OF PAIRED, ISOFORM B"/>
    <property type="match status" value="1"/>
</dbReference>
<feature type="compositionally biased region" description="Basic and acidic residues" evidence="2">
    <location>
        <begin position="3179"/>
        <end position="3207"/>
    </location>
</feature>
<keyword evidence="1" id="KW-0175">Coiled coil</keyword>
<feature type="compositionally biased region" description="Polar residues" evidence="2">
    <location>
        <begin position="4735"/>
        <end position="4766"/>
    </location>
</feature>
<dbReference type="KEGG" id="tet:TTHERM_00563930"/>
<feature type="region of interest" description="Disordered" evidence="2">
    <location>
        <begin position="256"/>
        <end position="296"/>
    </location>
</feature>
<dbReference type="SMART" id="SM00367">
    <property type="entry name" value="LRR_CC"/>
    <property type="match status" value="8"/>
</dbReference>
<reference evidence="5" key="1">
    <citation type="journal article" date="2006" name="PLoS Biol.">
        <title>Macronuclear genome sequence of the ciliate Tetrahymena thermophila, a model eukaryote.</title>
        <authorList>
            <person name="Eisen J.A."/>
            <person name="Coyne R.S."/>
            <person name="Wu M."/>
            <person name="Wu D."/>
            <person name="Thiagarajan M."/>
            <person name="Wortman J.R."/>
            <person name="Badger J.H."/>
            <person name="Ren Q."/>
            <person name="Amedeo P."/>
            <person name="Jones K.M."/>
            <person name="Tallon L.J."/>
            <person name="Delcher A.L."/>
            <person name="Salzberg S.L."/>
            <person name="Silva J.C."/>
            <person name="Haas B.J."/>
            <person name="Majoros W.H."/>
            <person name="Farzad M."/>
            <person name="Carlton J.M."/>
            <person name="Smith R.K. Jr."/>
            <person name="Garg J."/>
            <person name="Pearlman R.E."/>
            <person name="Karrer K.M."/>
            <person name="Sun L."/>
            <person name="Manning G."/>
            <person name="Elde N.C."/>
            <person name="Turkewitz A.P."/>
            <person name="Asai D.J."/>
            <person name="Wilkes D.E."/>
            <person name="Wang Y."/>
            <person name="Cai H."/>
            <person name="Collins K."/>
            <person name="Stewart B.A."/>
            <person name="Lee S.R."/>
            <person name="Wilamowska K."/>
            <person name="Weinberg Z."/>
            <person name="Ruzzo W.L."/>
            <person name="Wloga D."/>
            <person name="Gaertig J."/>
            <person name="Frankel J."/>
            <person name="Tsao C.-C."/>
            <person name="Gorovsky M.A."/>
            <person name="Keeling P.J."/>
            <person name="Waller R.F."/>
            <person name="Patron N.J."/>
            <person name="Cherry J.M."/>
            <person name="Stover N.A."/>
            <person name="Krieger C.J."/>
            <person name="del Toro C."/>
            <person name="Ryder H.F."/>
            <person name="Williamson S.C."/>
            <person name="Barbeau R.A."/>
            <person name="Hamilton E.P."/>
            <person name="Orias E."/>
        </authorList>
    </citation>
    <scope>NUCLEOTIDE SEQUENCE [LARGE SCALE GENOMIC DNA]</scope>
    <source>
        <strain evidence="5">SB210</strain>
    </source>
</reference>
<dbReference type="Proteomes" id="UP000009168">
    <property type="component" value="Unassembled WGS sequence"/>
</dbReference>
<feature type="transmembrane region" description="Helical" evidence="3">
    <location>
        <begin position="4502"/>
        <end position="4529"/>
    </location>
</feature>
<proteinExistence type="predicted"/>
<feature type="region of interest" description="Disordered" evidence="2">
    <location>
        <begin position="3154"/>
        <end position="3214"/>
    </location>
</feature>
<dbReference type="SUPFAM" id="SSF52047">
    <property type="entry name" value="RNI-like"/>
    <property type="match status" value="4"/>
</dbReference>
<feature type="transmembrane region" description="Helical" evidence="3">
    <location>
        <begin position="4388"/>
        <end position="4414"/>
    </location>
</feature>
<evidence type="ECO:0000313" key="4">
    <source>
        <dbReference type="EMBL" id="EAS01747.2"/>
    </source>
</evidence>
<feature type="coiled-coil region" evidence="1">
    <location>
        <begin position="892"/>
        <end position="968"/>
    </location>
</feature>
<feature type="compositionally biased region" description="Low complexity" evidence="2">
    <location>
        <begin position="607"/>
        <end position="622"/>
    </location>
</feature>
<feature type="compositionally biased region" description="Acidic residues" evidence="2">
    <location>
        <begin position="269"/>
        <end position="282"/>
    </location>
</feature>
<dbReference type="InterPro" id="IPR032675">
    <property type="entry name" value="LRR_dom_sf"/>
</dbReference>
<feature type="compositionally biased region" description="Basic and acidic residues" evidence="2">
    <location>
        <begin position="4786"/>
        <end position="4802"/>
    </location>
</feature>
<dbReference type="InParanoid" id="I7M9H2"/>
<name>I7M9H2_TETTS</name>
<keyword evidence="3" id="KW-1133">Transmembrane helix</keyword>
<accession>I7M9H2</accession>
<dbReference type="RefSeq" id="XP_001021992.2">
    <property type="nucleotide sequence ID" value="XM_001021992.2"/>
</dbReference>
<dbReference type="OrthoDB" id="327279at2759"/>
<sequence>MRAQDFKIGESCSYFDKRTYCIDSIKEMNDKLIEEDLFISKLDKYNVDFIPLKLSFYFKKQIVFDGDKDIYDDFVLYSSSFISFKRCSAQLVLNTILQGNFVSLRIIKIEECSISDPDFLQITQKLDYYHGVSTNDNNANKLRDHQLEHKNSFTFNDVEINIKKCQYLTTALFDYLKNWDNNSFTDENNRKLGCAFSINFMGILRSTTLLQFSTSQFFKQLRKLKLKNHPQYNNSPVLLELLLSSRNFTKRTQAAISYQQKKQNRNNGDSDDEEEEEIEDEDMQLHSDALPDDGKETDQIRSNLERLSFDYSVCQNFDDLPLNSDYFNNLKSISYDAAHKSKKGESTNEKDKTKDMVQITFQNMFPYSLQNLQMLKLKFCSLQYKFFSNIEYMKCLQNLQILNFSYCFLDMYEFSNFIINSGLKNLKSLILRATNVDDNFCSVVSDITIVSFQLEEIDVSKTKGVSLKGVKYLTMIDSLKCLNIKEKENINCQLSTFLIDLLERKRFLYVKSVLEDIEINKNINLCEERLKEIEKNEELLNKKANQFTRNAFTSNNIYDEQQNEISEQGRFQFAYSGQEREEDQNQDEDQIIEKSDGEQTRKNAEAQKLQQQKQQESKFEISQQDIQKNNNIKHPRYDLLMSYTHKCPQIVHMDFSGCENVTTPFFEDLYRHRLLNRLTYLNLKGTKVDNNLIDIFKQSCIQKSEGVQEYWVSHSFKQYEPIYENQILEVCDNQFIHDSIKFFSLRDCKVIRGFKIVFLFKSIPLLSLQEIDLSNCNVFDNTLIQLADEAKEKYPNLTKIKLAQVKSSPVGIKALRKLPANKIVYLDLRSTNFDDENSLMFFSDPHNKLLRTLQFLVVKDCKQLTTTGLQAMVDGLAGLDRAEIYNLRFNVSEQEKLEYQQRTQEKQKQQQEELKARIQNLQDQIKQLEKQNKKRKKHKGEVYPSDKKDKLQKELDDILKKKNKQKVRIICETFDVFGLLQDCYQLVTDDLFTNFLQKLGHVCKNIFELNLNKMGRLTLNDFEFTGSSQGNEEIDSEIFKNLEIMNINETRITTNFVRKFFSFWINSNQDKKNELKMKNFMILRCQKAYFVNPSCLDVFKNQKHLRNILSKTHFKLELLLNELGLKIMDENLAFLEGLKVSETRFVSINIKELNLENNQYISQQGFTTILKSGWMKYILRLNVRNTQFGNTQLEQMSQMMKDKKSQKQFVKLQYIGMRGCVQVSRKGLMLLCQMDKLNEEFDLGCICELKMLIDADLMKDMAQSVYCKNMEFLDLSDNGFQSIDKGFKYLCFKGKDVKLNLKIINVSSTWISDKALQSLAVSENFNQLEKIILKDCKRITERGLSYLVDSKQLMNLDLQFLFSSNTQFLSGRVIDTLKYSDRKKTIKEISLLGSQAQDKEINNIMQEIISENYLIKTIDIRKTSNIGIAGLSYIFSMVQWNIVKGQSVKCPLQALIVDNIRYQEFRARYCYDDYMKQVQNIPDCKAKEDEFSNIFVEDLKSEFGSKFQPLKGQLTYQEFIKKCQDIYNELRHKIRFCSKPQKLNDIFVGDFIQNLFLSANNLNNFKYDFFIRKFALSIEDQFIDSLTLCDQKFSIFKDMESPNDGQQNQTEQNINKFALIGKKAGGEQQNNQNDTQNNTINYPSFKDQFEYFDIKGNKVLCDVSVCRFFLSSQMVSNIKIINISYTLLSEKVVLAICASPYLRESLEAIYFNRCPKLKVKDALQYLLMTNFKKLRYKPLISQYHNYIDDEILTLILTKFRPEEVRYLNLSNSRITSMGLVLLEHSHLSEYFYLLDLKSTGIEAEKLDQFMISEENEEKGMPFPKNLRYMWLENTYNLTDEELYKLKFWKCFKSNNFDFMEMVQSKARKLNLTLRHLTNIELRPHIFKKSYIQLDIYTYIPSDVLITLINDQFYKEADQFYDLKYIILAFRKQQYYALQKCFDWYNASDVEKILAKYCIRITKIPSEYQNLPIIKLTNKSLDSEQAEVREAIQFDFHNYLTTMDCDHILKVNKFVEASLLLKLDFQGTDITGHFFAILCKSIKGDQNRITEVSLKGLKTVRDEHIMSMMFDEQEMDQMQKNMIEIYQKHKSKKLADSIKKKEEIKKEIQVQIRKISRFKKFPFLVRLNIQNTKVTQFSLVQILNLTPFNMGFRIEDLFDQYAKSEYTKIDDHTINALSQSNYLQNFKVLNLENILCSSNTLGKLLRSPKAINIQEMILNTTNLSEDAFITLANSTNLPRLEQIKCVQDTNPAIRKSYHYIMRAQYLSMNLKTDEIMKSRDVMDTSQFIQAIMNSFYMNNLSTIEIHNANQFMQQIKSLFKMSLFTQQITKVCLQDVADSIEYKDIWQMISVSKSFPRLQILNVRSLKEKEHLIILLNQKFKPQFDMESLLKDNKSLIDDDVIIFISKMPLLLNSKEIDLSSLNKISVKAWQQFANSKYVINLNKINFSDGTLLNYKTDNNIALRKYYFHPEVEFAGSSKCFGLFSQNNFFNLEKIDITNNRGLPIEEIKYILMSIKKRHVSVKFDFEDIFIQIIDDIRPLMLSLTQEEDDDYSDQDEMNDQDQQYNLQDQLWNKYLKELYELFQTYFIKDREWYNKRHKTLDLTYFQFMRHFSSFQDIFRQISDLSCIETIKFYEGGFDSVFSSNNMKFLNLKNVKILNLEGDKKLAQDYSGYQMKMIMEQKYIKPYLFNINGFLDNYYMNERIQQQLIKKDTYILCQKELKIYLYFITKEQIETIFNKGDIHYAATTITLLDKFRLQIHGQTAEAYEEDDQMDQQELQNQLKEKQEYFIELLSQSNSFSQITKIDTPLPLSLKSIKQLLKSKCLSHSFDFQKHVMDLEVDQEYFDLFVSSKYFKSQTKIIIPRLIQQQKQENQNAKQNAKDNNQTSQNTWLDIQKLDLNCLERLNSIVVLEPIKDKDFLTKLFSIENVKFNRDFTCDKFQIKEIDQNQFKHIFEQDWPGMDWQILLDLLEKNKASIDGEVYEKLLLNKSAHFFITQIIIPETLTEEKAGDLISSINKSCRKTQQKLHINKLVIRQFPQSNQVEAQDETHKNDQASEIKQFLSSVTNLKYIEFSSKVKFGMNEAMVLINNTRNTDLSEVVISWVIPKLSKQDLEKFLVCLMNDREIPYNLSYISFKQNPHFYSHKALEQQINELRSNKKAKKTENKEGQEQQLEEEEDDKKEIEDKNEDKEEKQDDGEGPKDEGEAHESNNQSQNNIEENNQENVEGQEQDQDNKQVLKEIDSLLKNSITEDYLVEFLQNFKGLREIDFQGTNFDIHHLKSLKTLPLIKKFHFINFKDCKSFTDGIPFIWLIHDDSKPWFQFQKYLSNLPIEQITNQRQMLKAIFNCKFFKRHLKYFDVDFILKRYQETSKDLVDLFSYIIKMRVPNLDITSFMQCLPQYMKVFVNDNHIEQICKVYGNLLYLQPELFPSVEYGFNYILQQKNIPTAIRLMYLLNNTFQKKVSAASLSIIYQVAIKSEELKEKKYILENDEQLEKFFVQYIKKLSLKKSRLLKKIQKSKKVFDNQQDKKNMKILQALGKKKNIKRKTTTKSKTILDTSSKNLDKINSQKNQNSQMQRGQNDDEEEEFIKIVQQNIKSNLQDEEIENLRLENGDDERQEYEQLNQNEDDQNQDNENEKEEENEDGEEEGEGENNDEDDLNDNENQDGNEENNDDNDNNNDEDKDNDGFKIQKSYLKDKNTQQKGSSRLNSLRNSRVQSKNSLRNQDNEQVNEDSEQKQLNDESERVQELLNKERKESLPQTDMETFYKTPNMEKQKSRFDTTSSNKKIKYNFEGKIQAYKNAVKNNLVRVYENQTALRLHRQLINLHLLSEGLKSQIQKSQIYERKLKDVENKLDYLEFELEILRYNKNNFFALEVNNLFNFFEVLNLGQNNHLNIYGLNYYVAEHILPWIKMNQNLNEMKDGQQRKQKILNYLKNKDDSNQDDFEAVNVLNPDHSLDDKLIEQLSYLIEKRLKQLRQIDLCGLNVSDDFAEKFSLLLSDDGKLKYLTLLDLTNNRRISPFGLKFLFSSIVNRIPQGFRILLSSTSNDSEDLRIQIELLEKSILKEAVYIIEQQKKEVMRFISKNKKKLSKPVPQELIKRPSIDIDMQNDNKHEKLNMEIKDLNVPVISDIFSDENEKKEEEIIDKEVQINDYDSIDSEEERKDRLKKGELQFFFLKERTLDAKIVKKLEKSKNFKQKIERLRNFQLAYTKAIQESRNKDIVSDNTDVRLIVQNIVNLGLFQSINIFVRDNWKRHKLFIIFISTLFFPFTIFHLMMVSTYGIFLFIQKNKISFRCSFGRSAKNQIKIELDKLVPENIQSTDFFFDEDVAQVDILLSRSNTKKMPNDIARRNGRLICEYLNNPSKHSFQATYDRINDNQNHEINMLKYFDFIIIFNFLIFTVFICILYTYYLIFYYIPNHVSQKTCGSIPVLYDVPFFAVGLFIVAYEATLLYNIEKVIVSKNIFQFKSLFVLFQLYNSFMQRYNLYTDMIFAFNTIYCKKATDLGFASISVLGTHLVLQTFYLFSAIFSIYEAKQKIKKKIPVHNTTFINIYTKIALIQDFSGLSIVLDRFSTSSTIALEGILIPKQLENVKVPQILLTKFQKVFLEDIPQMIIVLIFNLRFAQTTNLLDWQNLRVLVTTVLSMYNSLNSAWQAHPSIFRTYQMQDYINFRQDISEVYKIKISQNDQDTFNYLSIPKVISKTLYFNQKYKIKKDLKKEGSSSQKSRKKEQKDRDAQSSKGPNSQIGSQNALSDNKSVAQSQKSIQASEQSIKSKVSSKGQQQTKKSSKSNDKSQKELPESEFKQKLIQFLLEKEQQN</sequence>
<feature type="coiled-coil region" evidence="1">
    <location>
        <begin position="523"/>
        <end position="550"/>
    </location>
</feature>
<dbReference type="Gene3D" id="3.80.10.10">
    <property type="entry name" value="Ribonuclease Inhibitor"/>
    <property type="match status" value="4"/>
</dbReference>
<dbReference type="GO" id="GO:0019005">
    <property type="term" value="C:SCF ubiquitin ligase complex"/>
    <property type="evidence" value="ECO:0007669"/>
    <property type="project" value="TreeGrafter"/>
</dbReference>
<dbReference type="eggNOG" id="ENOG502SDJQ">
    <property type="taxonomic scope" value="Eukaryota"/>
</dbReference>
<gene>
    <name evidence="4" type="ORF">TTHERM_00563930</name>
</gene>
<keyword evidence="5" id="KW-1185">Reference proteome</keyword>
<feature type="region of interest" description="Disordered" evidence="2">
    <location>
        <begin position="3621"/>
        <end position="3743"/>
    </location>
</feature>
<feature type="compositionally biased region" description="Low complexity" evidence="2">
    <location>
        <begin position="4767"/>
        <end position="4782"/>
    </location>
</feature>
<feature type="compositionally biased region" description="Basic and acidic residues" evidence="2">
    <location>
        <begin position="3732"/>
        <end position="3743"/>
    </location>
</feature>
<feature type="compositionally biased region" description="Basic and acidic residues" evidence="2">
    <location>
        <begin position="595"/>
        <end position="605"/>
    </location>
</feature>
<feature type="transmembrane region" description="Helical" evidence="3">
    <location>
        <begin position="4464"/>
        <end position="4482"/>
    </location>
</feature>
<organism evidence="4 5">
    <name type="scientific">Tetrahymena thermophila (strain SB210)</name>
    <dbReference type="NCBI Taxonomy" id="312017"/>
    <lineage>
        <taxon>Eukaryota</taxon>
        <taxon>Sar</taxon>
        <taxon>Alveolata</taxon>
        <taxon>Ciliophora</taxon>
        <taxon>Intramacronucleata</taxon>
        <taxon>Oligohymenophorea</taxon>
        <taxon>Hymenostomatida</taxon>
        <taxon>Tetrahymenina</taxon>
        <taxon>Tetrahymenidae</taxon>
        <taxon>Tetrahymena</taxon>
    </lineage>
</organism>
<feature type="compositionally biased region" description="Low complexity" evidence="2">
    <location>
        <begin position="3703"/>
        <end position="3713"/>
    </location>
</feature>
<dbReference type="GeneID" id="7835996"/>
<feature type="coiled-coil region" evidence="1">
    <location>
        <begin position="3831"/>
        <end position="3865"/>
    </location>
</feature>
<evidence type="ECO:0000313" key="5">
    <source>
        <dbReference type="Proteomes" id="UP000009168"/>
    </source>
</evidence>
<feature type="compositionally biased region" description="Polar residues" evidence="2">
    <location>
        <begin position="3714"/>
        <end position="3726"/>
    </location>
</feature>
<feature type="compositionally biased region" description="Polar residues" evidence="2">
    <location>
        <begin position="3554"/>
        <end position="3577"/>
    </location>
</feature>
<feature type="region of interest" description="Disordered" evidence="2">
    <location>
        <begin position="3554"/>
        <end position="3582"/>
    </location>
</feature>
<feature type="compositionally biased region" description="Basic and acidic residues" evidence="2">
    <location>
        <begin position="3683"/>
        <end position="3698"/>
    </location>
</feature>
<feature type="compositionally biased region" description="Acidic residues" evidence="2">
    <location>
        <begin position="3624"/>
        <end position="3682"/>
    </location>
</feature>
<feature type="region of interest" description="Disordered" evidence="2">
    <location>
        <begin position="595"/>
        <end position="622"/>
    </location>
</feature>
<feature type="transmembrane region" description="Helical" evidence="3">
    <location>
        <begin position="4255"/>
        <end position="4284"/>
    </location>
</feature>
<dbReference type="PANTHER" id="PTHR13318">
    <property type="entry name" value="PARTNER OF PAIRED, ISOFORM B-RELATED"/>
    <property type="match status" value="1"/>
</dbReference>